<evidence type="ECO:0000313" key="2">
    <source>
        <dbReference type="EMBL" id="OAD20332.1"/>
    </source>
</evidence>
<comment type="similarity">
    <text evidence="1">Belongs to the phD/YefM antitoxin family.</text>
</comment>
<dbReference type="SUPFAM" id="SSF143120">
    <property type="entry name" value="YefM-like"/>
    <property type="match status" value="1"/>
</dbReference>
<comment type="caution">
    <text evidence="2">The sequence shown here is derived from an EMBL/GenBank/DDBJ whole genome shotgun (WGS) entry which is preliminary data.</text>
</comment>
<dbReference type="EMBL" id="LUTY01002463">
    <property type="protein sequence ID" value="OAD20332.1"/>
    <property type="molecule type" value="Genomic_DNA"/>
</dbReference>
<dbReference type="InterPro" id="IPR036165">
    <property type="entry name" value="YefM-like_sf"/>
</dbReference>
<dbReference type="AlphaFoldDB" id="A0A176RX13"/>
<keyword evidence="3" id="KW-1185">Reference proteome</keyword>
<name>A0A176RX13_9GAMM</name>
<accession>A0A176RX13</accession>
<gene>
    <name evidence="2" type="ORF">THIOM_003974</name>
</gene>
<sequence>MLAKTVDLIEAQKQFTEIVSLVQTGTEVILLANSQPVIRLMPIASTTQPPDAEDLGQRVLGLHEGQGWISEDFNEKLNTNWAS</sequence>
<reference evidence="2 3" key="1">
    <citation type="submission" date="2016-05" db="EMBL/GenBank/DDBJ databases">
        <title>Single-cell genome of chain-forming Candidatus Thiomargarita nelsonii and comparison to other large sulfur-oxidizing bacteria.</title>
        <authorList>
            <person name="Winkel M."/>
            <person name="Salman V."/>
            <person name="Woyke T."/>
            <person name="Schulz-Vogt H."/>
            <person name="Richter M."/>
            <person name="Flood B."/>
            <person name="Bailey J."/>
            <person name="Amann R."/>
            <person name="Mussmann M."/>
        </authorList>
    </citation>
    <scope>NUCLEOTIDE SEQUENCE [LARGE SCALE GENOMIC DNA]</scope>
    <source>
        <strain evidence="2 3">THI036</strain>
    </source>
</reference>
<proteinExistence type="inferred from homology"/>
<dbReference type="Proteomes" id="UP000076962">
    <property type="component" value="Unassembled WGS sequence"/>
</dbReference>
<evidence type="ECO:0000313" key="3">
    <source>
        <dbReference type="Proteomes" id="UP000076962"/>
    </source>
</evidence>
<evidence type="ECO:0000256" key="1">
    <source>
        <dbReference type="ARBA" id="ARBA00009981"/>
    </source>
</evidence>
<organism evidence="2 3">
    <name type="scientific">Candidatus Thiomargarita nelsonii</name>
    <dbReference type="NCBI Taxonomy" id="1003181"/>
    <lineage>
        <taxon>Bacteria</taxon>
        <taxon>Pseudomonadati</taxon>
        <taxon>Pseudomonadota</taxon>
        <taxon>Gammaproteobacteria</taxon>
        <taxon>Thiotrichales</taxon>
        <taxon>Thiotrichaceae</taxon>
        <taxon>Thiomargarita</taxon>
    </lineage>
</organism>
<protein>
    <submittedName>
        <fullName evidence="2">Prevent-host-death protein</fullName>
    </submittedName>
</protein>